<dbReference type="PROSITE" id="PS51837">
    <property type="entry name" value="LITAF"/>
    <property type="match status" value="1"/>
</dbReference>
<organism evidence="10 11">
    <name type="scientific">Alosa alosa</name>
    <name type="common">allis shad</name>
    <dbReference type="NCBI Taxonomy" id="278164"/>
    <lineage>
        <taxon>Eukaryota</taxon>
        <taxon>Metazoa</taxon>
        <taxon>Chordata</taxon>
        <taxon>Craniata</taxon>
        <taxon>Vertebrata</taxon>
        <taxon>Euteleostomi</taxon>
        <taxon>Actinopterygii</taxon>
        <taxon>Neopterygii</taxon>
        <taxon>Teleostei</taxon>
        <taxon>Clupei</taxon>
        <taxon>Clupeiformes</taxon>
        <taxon>Clupeoidei</taxon>
        <taxon>Clupeidae</taxon>
        <taxon>Alosa</taxon>
    </lineage>
</organism>
<evidence type="ECO:0000256" key="2">
    <source>
        <dbReference type="ARBA" id="ARBA00004414"/>
    </source>
</evidence>
<dbReference type="GO" id="GO:0008270">
    <property type="term" value="F:zinc ion binding"/>
    <property type="evidence" value="ECO:0007669"/>
    <property type="project" value="TreeGrafter"/>
</dbReference>
<dbReference type="PANTHER" id="PTHR23292:SF28">
    <property type="entry name" value="LIPOPOLYSACCHARIDE-INDUCED TUMOR NECROSIS FACTOR-ALPHA FACTOR-LIKE"/>
    <property type="match status" value="1"/>
</dbReference>
<keyword evidence="5" id="KW-0479">Metal-binding</keyword>
<accession>A0AAV6GWC9</accession>
<feature type="domain" description="LITAF" evidence="9">
    <location>
        <begin position="193"/>
        <end position="277"/>
    </location>
</feature>
<dbReference type="GO" id="GO:0098574">
    <property type="term" value="C:cytoplasmic side of lysosomal membrane"/>
    <property type="evidence" value="ECO:0007669"/>
    <property type="project" value="TreeGrafter"/>
</dbReference>
<dbReference type="Pfam" id="PF10601">
    <property type="entry name" value="zf-LITAF-like"/>
    <property type="match status" value="1"/>
</dbReference>
<evidence type="ECO:0000256" key="3">
    <source>
        <dbReference type="ARBA" id="ARBA00004630"/>
    </source>
</evidence>
<evidence type="ECO:0000313" key="11">
    <source>
        <dbReference type="Proteomes" id="UP000823561"/>
    </source>
</evidence>
<evidence type="ECO:0000256" key="7">
    <source>
        <dbReference type="ARBA" id="ARBA00023136"/>
    </source>
</evidence>
<name>A0AAV6GWC9_9TELE</name>
<protein>
    <recommendedName>
        <fullName evidence="9">LITAF domain-containing protein</fullName>
    </recommendedName>
</protein>
<gene>
    <name evidence="10" type="ORF">AALO_G00090270</name>
</gene>
<feature type="transmembrane region" description="Helical" evidence="8">
    <location>
        <begin position="230"/>
        <end position="255"/>
    </location>
</feature>
<reference evidence="10" key="1">
    <citation type="submission" date="2020-10" db="EMBL/GenBank/DDBJ databases">
        <title>Chromosome-scale genome assembly of the Allis shad, Alosa alosa.</title>
        <authorList>
            <person name="Margot Z."/>
            <person name="Christophe K."/>
            <person name="Cabau C."/>
            <person name="Louis A."/>
            <person name="Berthelot C."/>
            <person name="Parey E."/>
            <person name="Roest Crollius H."/>
            <person name="Montfort J."/>
            <person name="Robinson-Rechavi M."/>
            <person name="Bucao C."/>
            <person name="Bouchez O."/>
            <person name="Gislard M."/>
            <person name="Lluch J."/>
            <person name="Milhes M."/>
            <person name="Lampietro C."/>
            <person name="Lopez Roques C."/>
            <person name="Donnadieu C."/>
            <person name="Braasch I."/>
            <person name="Desvignes T."/>
            <person name="Postlethwait J."/>
            <person name="Bobe J."/>
            <person name="Guiguen Y."/>
        </authorList>
    </citation>
    <scope>NUCLEOTIDE SEQUENCE</scope>
    <source>
        <strain evidence="10">M-15738</strain>
        <tissue evidence="10">Blood</tissue>
    </source>
</reference>
<keyword evidence="8" id="KW-0812">Transmembrane</keyword>
<dbReference type="GO" id="GO:0005634">
    <property type="term" value="C:nucleus"/>
    <property type="evidence" value="ECO:0007669"/>
    <property type="project" value="TreeGrafter"/>
</dbReference>
<evidence type="ECO:0000256" key="4">
    <source>
        <dbReference type="ARBA" id="ARBA00005975"/>
    </source>
</evidence>
<dbReference type="PANTHER" id="PTHR23292">
    <property type="entry name" value="LIPOPOLYSACCHARIDE-INDUCED TUMOR NECROSIS FACTOR-ALPHA FACTOR"/>
    <property type="match status" value="1"/>
</dbReference>
<keyword evidence="11" id="KW-1185">Reference proteome</keyword>
<comment type="similarity">
    <text evidence="4">Belongs to the CDIP1/LITAF family.</text>
</comment>
<keyword evidence="7 8" id="KW-0472">Membrane</keyword>
<comment type="subcellular location">
    <subcellularLocation>
        <location evidence="1">Endosome membrane</location>
        <topology evidence="1">Peripheral membrane protein</topology>
        <orientation evidence="1">Cytoplasmic side</orientation>
    </subcellularLocation>
    <subcellularLocation>
        <location evidence="2">Late endosome membrane</location>
    </subcellularLocation>
    <subcellularLocation>
        <location evidence="3">Lysosome membrane</location>
        <topology evidence="3">Peripheral membrane protein</topology>
        <orientation evidence="3">Cytoplasmic side</orientation>
    </subcellularLocation>
</comment>
<evidence type="ECO:0000256" key="5">
    <source>
        <dbReference type="ARBA" id="ARBA00022723"/>
    </source>
</evidence>
<keyword evidence="6" id="KW-0862">Zinc</keyword>
<proteinExistence type="inferred from homology"/>
<evidence type="ECO:0000313" key="10">
    <source>
        <dbReference type="EMBL" id="KAG5277687.1"/>
    </source>
</evidence>
<sequence>MLAVATKAKDALPVVKQIIHSIIATRPKVHKERVARLKTRVSVVEQQLASVGGSVSDSAHLQQNLSRLEEVRFCSRPSTRRGGGGGRVTDIKVLEEMKETLLSVKKETKQIIDMMEENKNAGSPPMSPVEVKVVLQNTPGQNEPPPPPPPYSPTPMVQPMQMQPGPMYHTQPIQMYSQQGPMAQQQAMQIQPQQTQVVICSGDLGDVPTMTTCRNCGEKVQTRVVYHSGAFAWLICGLCLLFGHVCGCCVIPFFVDSCKDAHHFCSKRNVNLSIHKRM</sequence>
<dbReference type="InterPro" id="IPR037519">
    <property type="entry name" value="LITAF_fam"/>
</dbReference>
<dbReference type="AlphaFoldDB" id="A0AAV6GWC9"/>
<keyword evidence="8" id="KW-1133">Transmembrane helix</keyword>
<evidence type="ECO:0000259" key="9">
    <source>
        <dbReference type="PROSITE" id="PS51837"/>
    </source>
</evidence>
<dbReference type="InterPro" id="IPR006629">
    <property type="entry name" value="LITAF"/>
</dbReference>
<evidence type="ECO:0000256" key="6">
    <source>
        <dbReference type="ARBA" id="ARBA00022833"/>
    </source>
</evidence>
<dbReference type="SMART" id="SM00714">
    <property type="entry name" value="LITAF"/>
    <property type="match status" value="1"/>
</dbReference>
<evidence type="ECO:0000256" key="1">
    <source>
        <dbReference type="ARBA" id="ARBA00004125"/>
    </source>
</evidence>
<dbReference type="EMBL" id="JADWDJ010000007">
    <property type="protein sequence ID" value="KAG5277687.1"/>
    <property type="molecule type" value="Genomic_DNA"/>
</dbReference>
<comment type="caution">
    <text evidence="10">The sequence shown here is derived from an EMBL/GenBank/DDBJ whole genome shotgun (WGS) entry which is preliminary data.</text>
</comment>
<dbReference type="GO" id="GO:0098560">
    <property type="term" value="C:cytoplasmic side of late endosome membrane"/>
    <property type="evidence" value="ECO:0007669"/>
    <property type="project" value="TreeGrafter"/>
</dbReference>
<dbReference type="Proteomes" id="UP000823561">
    <property type="component" value="Chromosome 7"/>
</dbReference>
<evidence type="ECO:0000256" key="8">
    <source>
        <dbReference type="SAM" id="Phobius"/>
    </source>
</evidence>